<protein>
    <submittedName>
        <fullName evidence="1">Uncharacterized protein</fullName>
    </submittedName>
</protein>
<name>A0A9N6WUU2_9VIRU</name>
<reference evidence="1" key="1">
    <citation type="submission" date="2022-10" db="EMBL/GenBank/DDBJ databases">
        <authorList>
            <person name="Meaden S."/>
        </authorList>
    </citation>
    <scope>NUCLEOTIDE SEQUENCE</scope>
</reference>
<organism evidence="1">
    <name type="scientific">Ochrobactrum phage ORM_20</name>
    <dbReference type="NCBI Taxonomy" id="2985243"/>
    <lineage>
        <taxon>Viruses</taxon>
    </lineage>
</organism>
<sequence>MSENTDTIASKELTGLLASDWIVLYGKQN</sequence>
<proteinExistence type="predicted"/>
<evidence type="ECO:0000313" key="1">
    <source>
        <dbReference type="EMBL" id="CAI3971094.1"/>
    </source>
</evidence>
<dbReference type="EMBL" id="OX359470">
    <property type="protein sequence ID" value="CAI3971094.1"/>
    <property type="molecule type" value="Genomic_DNA"/>
</dbReference>
<accession>A0A9N6WUU2</accession>
<gene>
    <name evidence="1" type="ORF">ORM20_00045</name>
</gene>